<keyword evidence="5 10" id="KW-0067">ATP-binding</keyword>
<evidence type="ECO:0000259" key="9">
    <source>
        <dbReference type="PROSITE" id="PS50893"/>
    </source>
</evidence>
<dbReference type="GO" id="GO:0006635">
    <property type="term" value="P:fatty acid beta-oxidation"/>
    <property type="evidence" value="ECO:0007669"/>
    <property type="project" value="TreeGrafter"/>
</dbReference>
<dbReference type="GO" id="GO:0016887">
    <property type="term" value="F:ATP hydrolysis activity"/>
    <property type="evidence" value="ECO:0007669"/>
    <property type="project" value="InterPro"/>
</dbReference>
<dbReference type="InterPro" id="IPR003593">
    <property type="entry name" value="AAA+_ATPase"/>
</dbReference>
<evidence type="ECO:0000256" key="2">
    <source>
        <dbReference type="ARBA" id="ARBA00022448"/>
    </source>
</evidence>
<keyword evidence="2" id="KW-0813">Transport</keyword>
<comment type="similarity">
    <text evidence="1">Belongs to the ABC transporter superfamily. ABCD family. Peroxisomal fatty acyl CoA transporter (TC 3.A.1.203) subfamily.</text>
</comment>
<dbReference type="PANTHER" id="PTHR11384:SF69">
    <property type="entry name" value="PEROXISOMAL LONG-CHAIN FATTY ACID IMPORT PROTEIN 1"/>
    <property type="match status" value="1"/>
</dbReference>
<comment type="caution">
    <text evidence="10">The sequence shown here is derived from an EMBL/GenBank/DDBJ whole genome shotgun (WGS) entry which is preliminary data.</text>
</comment>
<feature type="domain" description="ABC transporter" evidence="9">
    <location>
        <begin position="471"/>
        <end position="752"/>
    </location>
</feature>
<evidence type="ECO:0000256" key="3">
    <source>
        <dbReference type="ARBA" id="ARBA00022692"/>
    </source>
</evidence>
<dbReference type="CDD" id="cd03223">
    <property type="entry name" value="ABCD_peroxisomal_ALDP"/>
    <property type="match status" value="1"/>
</dbReference>
<organism evidence="10 11">
    <name type="scientific">Pichia kluyveri</name>
    <name type="common">Yeast</name>
    <dbReference type="NCBI Taxonomy" id="36015"/>
    <lineage>
        <taxon>Eukaryota</taxon>
        <taxon>Fungi</taxon>
        <taxon>Dikarya</taxon>
        <taxon>Ascomycota</taxon>
        <taxon>Saccharomycotina</taxon>
        <taxon>Pichiomycetes</taxon>
        <taxon>Pichiales</taxon>
        <taxon>Pichiaceae</taxon>
        <taxon>Pichia</taxon>
    </lineage>
</organism>
<sequence length="796" mass="90667">MDSTIARGNVLLINSLHSLLSFYSKRRKSITRSCYLIIVYTLFATGSKSKKSKKKKSIENQTTTPWWKSISSLKDIKLLFNNYLENSPTLSLLSQLIHSKNINTLIHFISQISLLFIKAWIALTVAKIDGSLVSSLVSRKFKLFFKYLSFWLLLGIPTTLTNSLLVRSRMLLSYNIRQVLTYNILNDYLPSNGNSTIYQLINSKNPSNISISDPNHRLTSTVEHFANSCAILPSQLLAPVLDILIAGNHLSKSSENSSEGTLLLGLVANLSTFILRFFTPNFSSLNSMRNSLENKFLEFHSNIILNNEEIALAKGHSREIDILDVSYFEYEKFERMSLRRMAIYNFAVTFIFKYTLGAFGIFLCAVPSFTAVYTNGFIQDDDAIAKLSSDFVANRSLLLKASDSLGKLIQSKKNIQNITGYADEIYEFQNILRDINDFAKIESIVDTNTTTGSTNDDALLVGPNVSYGDEITFEHVPLITPNGNVLVKDLSFSIKPGDNLLIIGPNGCGKSSLFRILGGLWDIKDPGKLIVPHSKKDLFYLPQRSYFTYGSLREQIIYPDSYDDYRNKIFELKKNNPNDEIIKDDDYLINLLQKVNLEYLLECDYSDDDSDDDFSSNNNNINTSNLIESPSSCVFMNPCLDKIEKWPDFLSIGEQQRLAMIRLYYHQPKFAVLDECTSSISSDLERECYRIATKDLKITVLSVCHRTTLWNFHSKILKFKRINENNNTFDNNEGAATTIFTNFDPDLRLQRHEELISIDNSLKRSDELSKRLNNLKNMKNSRSGRRPALMYIDDDE</sequence>
<keyword evidence="4" id="KW-0547">Nucleotide-binding</keyword>
<evidence type="ECO:0000256" key="1">
    <source>
        <dbReference type="ARBA" id="ARBA00008575"/>
    </source>
</evidence>
<dbReference type="SUPFAM" id="SSF52540">
    <property type="entry name" value="P-loop containing nucleoside triphosphate hydrolases"/>
    <property type="match status" value="1"/>
</dbReference>
<dbReference type="GO" id="GO:0005324">
    <property type="term" value="F:long-chain fatty acid transmembrane transporter activity"/>
    <property type="evidence" value="ECO:0007669"/>
    <property type="project" value="TreeGrafter"/>
</dbReference>
<dbReference type="Proteomes" id="UP001378960">
    <property type="component" value="Unassembled WGS sequence"/>
</dbReference>
<feature type="transmembrane region" description="Helical" evidence="8">
    <location>
        <begin position="342"/>
        <end position="363"/>
    </location>
</feature>
<dbReference type="GO" id="GO:0007031">
    <property type="term" value="P:peroxisome organization"/>
    <property type="evidence" value="ECO:0007669"/>
    <property type="project" value="TreeGrafter"/>
</dbReference>
<keyword evidence="7 8" id="KW-0472">Membrane</keyword>
<dbReference type="InterPro" id="IPR011527">
    <property type="entry name" value="ABC1_TM_dom"/>
</dbReference>
<evidence type="ECO:0000313" key="10">
    <source>
        <dbReference type="EMBL" id="GMM44293.1"/>
    </source>
</evidence>
<feature type="transmembrane region" description="Helical" evidence="8">
    <location>
        <begin position="148"/>
        <end position="166"/>
    </location>
</feature>
<evidence type="ECO:0000256" key="4">
    <source>
        <dbReference type="ARBA" id="ARBA00022741"/>
    </source>
</evidence>
<dbReference type="Pfam" id="PF06472">
    <property type="entry name" value="ABC_membrane_2"/>
    <property type="match status" value="1"/>
</dbReference>
<keyword evidence="11" id="KW-1185">Reference proteome</keyword>
<evidence type="ECO:0000256" key="7">
    <source>
        <dbReference type="ARBA" id="ARBA00023136"/>
    </source>
</evidence>
<dbReference type="GO" id="GO:0005778">
    <property type="term" value="C:peroxisomal membrane"/>
    <property type="evidence" value="ECO:0007669"/>
    <property type="project" value="TreeGrafter"/>
</dbReference>
<gene>
    <name evidence="10" type="ORF">DAPK24_008680</name>
</gene>
<evidence type="ECO:0000256" key="5">
    <source>
        <dbReference type="ARBA" id="ARBA00022840"/>
    </source>
</evidence>
<dbReference type="InterPro" id="IPR027417">
    <property type="entry name" value="P-loop_NTPase"/>
</dbReference>
<keyword evidence="3 8" id="KW-0812">Transmembrane</keyword>
<dbReference type="AlphaFoldDB" id="A0AAV5QZW6"/>
<reference evidence="10 11" key="1">
    <citation type="journal article" date="2023" name="Elife">
        <title>Identification of key yeast species and microbe-microbe interactions impacting larval growth of Drosophila in the wild.</title>
        <authorList>
            <person name="Mure A."/>
            <person name="Sugiura Y."/>
            <person name="Maeda R."/>
            <person name="Honda K."/>
            <person name="Sakurai N."/>
            <person name="Takahashi Y."/>
            <person name="Watada M."/>
            <person name="Katoh T."/>
            <person name="Gotoh A."/>
            <person name="Gotoh Y."/>
            <person name="Taniguchi I."/>
            <person name="Nakamura K."/>
            <person name="Hayashi T."/>
            <person name="Katayama T."/>
            <person name="Uemura T."/>
            <person name="Hattori Y."/>
        </authorList>
    </citation>
    <scope>NUCLEOTIDE SEQUENCE [LARGE SCALE GENOMIC DNA]</scope>
    <source>
        <strain evidence="10 11">PK-24</strain>
    </source>
</reference>
<dbReference type="GO" id="GO:0015910">
    <property type="term" value="P:long-chain fatty acid import into peroxisome"/>
    <property type="evidence" value="ECO:0007669"/>
    <property type="project" value="TreeGrafter"/>
</dbReference>
<dbReference type="GO" id="GO:0042760">
    <property type="term" value="P:very long-chain fatty acid catabolic process"/>
    <property type="evidence" value="ECO:0007669"/>
    <property type="project" value="TreeGrafter"/>
</dbReference>
<dbReference type="PROSITE" id="PS50893">
    <property type="entry name" value="ABC_TRANSPORTER_2"/>
    <property type="match status" value="1"/>
</dbReference>
<dbReference type="GO" id="GO:0005524">
    <property type="term" value="F:ATP binding"/>
    <property type="evidence" value="ECO:0007669"/>
    <property type="project" value="UniProtKB-KW"/>
</dbReference>
<evidence type="ECO:0000256" key="6">
    <source>
        <dbReference type="ARBA" id="ARBA00022989"/>
    </source>
</evidence>
<evidence type="ECO:0000256" key="8">
    <source>
        <dbReference type="SAM" id="Phobius"/>
    </source>
</evidence>
<accession>A0AAV5QZW6</accession>
<feature type="transmembrane region" description="Helical" evidence="8">
    <location>
        <begin position="105"/>
        <end position="128"/>
    </location>
</feature>
<keyword evidence="6 8" id="KW-1133">Transmembrane helix</keyword>
<dbReference type="InterPro" id="IPR003439">
    <property type="entry name" value="ABC_transporter-like_ATP-bd"/>
</dbReference>
<protein>
    <submittedName>
        <fullName evidence="10">ATP-binding cassette long-chain fatty acid transporter</fullName>
    </submittedName>
</protein>
<dbReference type="InterPro" id="IPR050835">
    <property type="entry name" value="ABC_transporter_sub-D"/>
</dbReference>
<dbReference type="Pfam" id="PF00005">
    <property type="entry name" value="ABC_tran"/>
    <property type="match status" value="1"/>
</dbReference>
<dbReference type="Gene3D" id="3.40.50.300">
    <property type="entry name" value="P-loop containing nucleotide triphosphate hydrolases"/>
    <property type="match status" value="1"/>
</dbReference>
<dbReference type="SMART" id="SM00382">
    <property type="entry name" value="AAA"/>
    <property type="match status" value="1"/>
</dbReference>
<dbReference type="EMBL" id="BTGB01000001">
    <property type="protein sequence ID" value="GMM44293.1"/>
    <property type="molecule type" value="Genomic_DNA"/>
</dbReference>
<proteinExistence type="inferred from homology"/>
<name>A0AAV5QZW6_PICKL</name>
<evidence type="ECO:0000313" key="11">
    <source>
        <dbReference type="Proteomes" id="UP001378960"/>
    </source>
</evidence>
<dbReference type="GO" id="GO:0140359">
    <property type="term" value="F:ABC-type transporter activity"/>
    <property type="evidence" value="ECO:0007669"/>
    <property type="project" value="InterPro"/>
</dbReference>
<feature type="transmembrane region" description="Helical" evidence="8">
    <location>
        <begin position="29"/>
        <end position="46"/>
    </location>
</feature>
<dbReference type="PANTHER" id="PTHR11384">
    <property type="entry name" value="ATP-BINDING CASSETTE, SUB-FAMILY D MEMBER"/>
    <property type="match status" value="1"/>
</dbReference>